<gene>
    <name evidence="1" type="ORF">IWA51_03040</name>
</gene>
<organism evidence="1 2">
    <name type="scientific">Treponema peruense</name>
    <dbReference type="NCBI Taxonomy" id="2787628"/>
    <lineage>
        <taxon>Bacteria</taxon>
        <taxon>Pseudomonadati</taxon>
        <taxon>Spirochaetota</taxon>
        <taxon>Spirochaetia</taxon>
        <taxon>Spirochaetales</taxon>
        <taxon>Treponemataceae</taxon>
        <taxon>Treponema</taxon>
    </lineage>
</organism>
<dbReference type="Pfam" id="PF02482">
    <property type="entry name" value="Ribosomal_S30AE"/>
    <property type="match status" value="1"/>
</dbReference>
<dbReference type="RefSeq" id="WP_177528530.1">
    <property type="nucleotide sequence ID" value="NZ_CBCSHE010000011.1"/>
</dbReference>
<keyword evidence="2" id="KW-1185">Reference proteome</keyword>
<dbReference type="Gene3D" id="3.30.160.100">
    <property type="entry name" value="Ribosome hibernation promotion factor-like"/>
    <property type="match status" value="1"/>
</dbReference>
<name>A0A7T3RED8_9SPIR</name>
<proteinExistence type="predicted"/>
<dbReference type="EMBL" id="CP064936">
    <property type="protein sequence ID" value="QQA01606.1"/>
    <property type="molecule type" value="Genomic_DNA"/>
</dbReference>
<sequence length="96" mass="11015">MNKSISAQGFTLKKDQSDLINQKLQRIAYAESHIVDLIIHVKEDKKFYFDATVNFRWGANAHVASDDFDFAAGVNKLMDVLDVKVKKEKDKVQEKK</sequence>
<dbReference type="InterPro" id="IPR003489">
    <property type="entry name" value="RHF/RaiA"/>
</dbReference>
<dbReference type="Proteomes" id="UP000595224">
    <property type="component" value="Chromosome"/>
</dbReference>
<evidence type="ECO:0000313" key="2">
    <source>
        <dbReference type="Proteomes" id="UP000595224"/>
    </source>
</evidence>
<reference evidence="1 2" key="1">
    <citation type="submission" date="2020-11" db="EMBL/GenBank/DDBJ databases">
        <title>Treponema Peruensis nv. sp., first commensal Treponema isolated from human feces.</title>
        <authorList>
            <person name="Belkhou C."/>
            <person name="Raes J."/>
        </authorList>
    </citation>
    <scope>NUCLEOTIDE SEQUENCE [LARGE SCALE GENOMIC DNA]</scope>
    <source>
        <strain evidence="1 2">RCC2812</strain>
    </source>
</reference>
<protein>
    <submittedName>
        <fullName evidence="1">HPF/RaiA family ribosome-associated protein</fullName>
    </submittedName>
</protein>
<dbReference type="AlphaFoldDB" id="A0A7T3RED8"/>
<dbReference type="SUPFAM" id="SSF69754">
    <property type="entry name" value="Ribosome binding protein Y (YfiA homologue)"/>
    <property type="match status" value="1"/>
</dbReference>
<dbReference type="KEGG" id="tper:IWA51_03040"/>
<evidence type="ECO:0000313" key="1">
    <source>
        <dbReference type="EMBL" id="QQA01606.1"/>
    </source>
</evidence>
<dbReference type="InterPro" id="IPR036567">
    <property type="entry name" value="RHF-like"/>
</dbReference>
<accession>A0A7T3RED8</accession>